<feature type="compositionally biased region" description="Polar residues" evidence="1">
    <location>
        <begin position="93"/>
        <end position="109"/>
    </location>
</feature>
<keyword evidence="3" id="KW-1185">Reference proteome</keyword>
<dbReference type="Proteomes" id="UP000275078">
    <property type="component" value="Unassembled WGS sequence"/>
</dbReference>
<sequence length="146" mass="15412">MSANQHITLASHGAPPQPSSSASVADDDVQMDILAHEQEDFPPLASQRKRGRPELDSSSDSEAPSNGVTRKQRPQPTGLLTSKHANVPDNYAPGTTSSLALGSQPSAPVTQPEPVTSAPTPTPATMEDLLAELRSLRQEVSALKQQ</sequence>
<dbReference type="AlphaFoldDB" id="A0A3N4HK74"/>
<reference evidence="2 3" key="1">
    <citation type="journal article" date="2018" name="Nat. Ecol. Evol.">
        <title>Pezizomycetes genomes reveal the molecular basis of ectomycorrhizal truffle lifestyle.</title>
        <authorList>
            <person name="Murat C."/>
            <person name="Payen T."/>
            <person name="Noel B."/>
            <person name="Kuo A."/>
            <person name="Morin E."/>
            <person name="Chen J."/>
            <person name="Kohler A."/>
            <person name="Krizsan K."/>
            <person name="Balestrini R."/>
            <person name="Da Silva C."/>
            <person name="Montanini B."/>
            <person name="Hainaut M."/>
            <person name="Levati E."/>
            <person name="Barry K.W."/>
            <person name="Belfiori B."/>
            <person name="Cichocki N."/>
            <person name="Clum A."/>
            <person name="Dockter R.B."/>
            <person name="Fauchery L."/>
            <person name="Guy J."/>
            <person name="Iotti M."/>
            <person name="Le Tacon F."/>
            <person name="Lindquist E.A."/>
            <person name="Lipzen A."/>
            <person name="Malagnac F."/>
            <person name="Mello A."/>
            <person name="Molinier V."/>
            <person name="Miyauchi S."/>
            <person name="Poulain J."/>
            <person name="Riccioni C."/>
            <person name="Rubini A."/>
            <person name="Sitrit Y."/>
            <person name="Splivallo R."/>
            <person name="Traeger S."/>
            <person name="Wang M."/>
            <person name="Zifcakova L."/>
            <person name="Wipf D."/>
            <person name="Zambonelli A."/>
            <person name="Paolocci F."/>
            <person name="Nowrousian M."/>
            <person name="Ottonello S."/>
            <person name="Baldrian P."/>
            <person name="Spatafora J.W."/>
            <person name="Henrissat B."/>
            <person name="Nagy L.G."/>
            <person name="Aury J.M."/>
            <person name="Wincker P."/>
            <person name="Grigoriev I.V."/>
            <person name="Bonfante P."/>
            <person name="Martin F.M."/>
        </authorList>
    </citation>
    <scope>NUCLEOTIDE SEQUENCE [LARGE SCALE GENOMIC DNA]</scope>
    <source>
        <strain evidence="2 3">RN42</strain>
    </source>
</reference>
<evidence type="ECO:0000313" key="3">
    <source>
        <dbReference type="Proteomes" id="UP000275078"/>
    </source>
</evidence>
<feature type="compositionally biased region" description="Low complexity" evidence="1">
    <location>
        <begin position="112"/>
        <end position="125"/>
    </location>
</feature>
<feature type="region of interest" description="Disordered" evidence="1">
    <location>
        <begin position="1"/>
        <end position="126"/>
    </location>
</feature>
<accession>A0A3N4HK74</accession>
<evidence type="ECO:0000313" key="2">
    <source>
        <dbReference type="EMBL" id="RPA72958.1"/>
    </source>
</evidence>
<feature type="compositionally biased region" description="Polar residues" evidence="1">
    <location>
        <begin position="56"/>
        <end position="84"/>
    </location>
</feature>
<dbReference type="EMBL" id="ML119839">
    <property type="protein sequence ID" value="RPA72958.1"/>
    <property type="molecule type" value="Genomic_DNA"/>
</dbReference>
<protein>
    <submittedName>
        <fullName evidence="2">Uncharacterized protein</fullName>
    </submittedName>
</protein>
<evidence type="ECO:0000256" key="1">
    <source>
        <dbReference type="SAM" id="MobiDB-lite"/>
    </source>
</evidence>
<name>A0A3N4HK74_ASCIM</name>
<proteinExistence type="predicted"/>
<feature type="non-terminal residue" evidence="2">
    <location>
        <position position="146"/>
    </location>
</feature>
<organism evidence="2 3">
    <name type="scientific">Ascobolus immersus RN42</name>
    <dbReference type="NCBI Taxonomy" id="1160509"/>
    <lineage>
        <taxon>Eukaryota</taxon>
        <taxon>Fungi</taxon>
        <taxon>Dikarya</taxon>
        <taxon>Ascomycota</taxon>
        <taxon>Pezizomycotina</taxon>
        <taxon>Pezizomycetes</taxon>
        <taxon>Pezizales</taxon>
        <taxon>Ascobolaceae</taxon>
        <taxon>Ascobolus</taxon>
    </lineage>
</organism>
<gene>
    <name evidence="2" type="ORF">BJ508DRAFT_334555</name>
</gene>